<dbReference type="STRING" id="1432307.W9C782"/>
<comment type="caution">
    <text evidence="2">The sequence shown here is derived from an EMBL/GenBank/DDBJ whole genome shotgun (WGS) entry which is preliminary data.</text>
</comment>
<dbReference type="SUPFAM" id="SSF52540">
    <property type="entry name" value="P-loop containing nucleoside triphosphate hydrolases"/>
    <property type="match status" value="1"/>
</dbReference>
<name>W9C782_SCLBF</name>
<protein>
    <submittedName>
        <fullName evidence="2">Uncharacterized protein</fullName>
    </submittedName>
</protein>
<reference evidence="2 3" key="1">
    <citation type="journal article" date="2014" name="Genome Announc.">
        <title>Draft genome sequence of Sclerotinia borealis, a psychrophilic plant pathogenic fungus.</title>
        <authorList>
            <person name="Mardanov A.V."/>
            <person name="Beletsky A.V."/>
            <person name="Kadnikov V.V."/>
            <person name="Ignatov A.N."/>
            <person name="Ravin N.V."/>
        </authorList>
    </citation>
    <scope>NUCLEOTIDE SEQUENCE [LARGE SCALE GENOMIC DNA]</scope>
    <source>
        <strain evidence="3">F-4157</strain>
    </source>
</reference>
<dbReference type="PANTHER" id="PTHR36681">
    <property type="entry name" value="NUCLEAR GTPASE, GERMINAL CENTER-ASSOCIATED, TANDEM DUPLICATE 3"/>
    <property type="match status" value="1"/>
</dbReference>
<feature type="compositionally biased region" description="Polar residues" evidence="1">
    <location>
        <begin position="166"/>
        <end position="185"/>
    </location>
</feature>
<feature type="region of interest" description="Disordered" evidence="1">
    <location>
        <begin position="330"/>
        <end position="390"/>
    </location>
</feature>
<gene>
    <name evidence="2" type="ORF">SBOR_8878</name>
</gene>
<evidence type="ECO:0000313" key="3">
    <source>
        <dbReference type="Proteomes" id="UP000019487"/>
    </source>
</evidence>
<dbReference type="OrthoDB" id="3598281at2759"/>
<feature type="region of interest" description="Disordered" evidence="1">
    <location>
        <begin position="166"/>
        <end position="200"/>
    </location>
</feature>
<dbReference type="PANTHER" id="PTHR36681:SF3">
    <property type="entry name" value="NUCLEAR GTPASE, GERMINAL CENTER-ASSOCIATED, TANDEM DUPLICATE 3"/>
    <property type="match status" value="1"/>
</dbReference>
<dbReference type="Proteomes" id="UP000019487">
    <property type="component" value="Unassembled WGS sequence"/>
</dbReference>
<evidence type="ECO:0000313" key="2">
    <source>
        <dbReference type="EMBL" id="ESZ90744.1"/>
    </source>
</evidence>
<dbReference type="InterPro" id="IPR027417">
    <property type="entry name" value="P-loop_NTPase"/>
</dbReference>
<keyword evidence="3" id="KW-1185">Reference proteome</keyword>
<dbReference type="HOGENOM" id="CLU_552267_0_0_1"/>
<proteinExistence type="predicted"/>
<dbReference type="Gene3D" id="3.40.50.300">
    <property type="entry name" value="P-loop containing nucleotide triphosphate hydrolases"/>
    <property type="match status" value="1"/>
</dbReference>
<dbReference type="AlphaFoldDB" id="W9C782"/>
<dbReference type="EMBL" id="AYSA01000581">
    <property type="protein sequence ID" value="ESZ90744.1"/>
    <property type="molecule type" value="Genomic_DNA"/>
</dbReference>
<evidence type="ECO:0000256" key="1">
    <source>
        <dbReference type="SAM" id="MobiDB-lite"/>
    </source>
</evidence>
<sequence>MAELDKDELASHRALHEKALKVAPQSGKEAGEYWAAVLDPDLNVLNWDSKDLHWFKVKGKHTVAKVQNAYYKICDVMTQLRQGNHIVPLTSQMKQINHFKDDVIIFWSTKNTSGDENSNISKEPLQSVGASTQNRMSFTTQTPAKIKPDPELDSIRMKTEPNLLAVSSSPFETPTISSFQSQAAQRGTPIPSGSGSGSAQSSALALKTITGYNMFADAHRCNYLHSKTSPAAVEASLKKSWTVLTPATREYWELKVPKLSSKNPTPVNPSAPDFRLGYGFFSELHSANYTSSSATPAEIESSLRRTWDKMAAETREYYSTKAAQTSDLYALNNGSLSPRPVVDTKPEPGSFGSSANGRPTSMARDDSVVESEDYASPKDEDGTPEPDLPNAELAKTRLQKIIEASSPEILEAEVKKTNNFLAELKTRFNVPEAQSHQDTKHWLQQIEILLAQGVDTPTIIGVVGNTGAGKSSVINAMLDEERLVPTNWQVVQRN</sequence>
<accession>W9C782</accession>
<organism evidence="2 3">
    <name type="scientific">Sclerotinia borealis (strain F-4128)</name>
    <dbReference type="NCBI Taxonomy" id="1432307"/>
    <lineage>
        <taxon>Eukaryota</taxon>
        <taxon>Fungi</taxon>
        <taxon>Dikarya</taxon>
        <taxon>Ascomycota</taxon>
        <taxon>Pezizomycotina</taxon>
        <taxon>Leotiomycetes</taxon>
        <taxon>Helotiales</taxon>
        <taxon>Sclerotiniaceae</taxon>
        <taxon>Sclerotinia</taxon>
    </lineage>
</organism>